<gene>
    <name evidence="2" type="ORF">MQE36_16175</name>
</gene>
<feature type="region of interest" description="Disordered" evidence="1">
    <location>
        <begin position="42"/>
        <end position="65"/>
    </location>
</feature>
<organism evidence="2 3">
    <name type="scientific">Zhouia spongiae</name>
    <dbReference type="NCBI Taxonomy" id="2202721"/>
    <lineage>
        <taxon>Bacteria</taxon>
        <taxon>Pseudomonadati</taxon>
        <taxon>Bacteroidota</taxon>
        <taxon>Flavobacteriia</taxon>
        <taxon>Flavobacteriales</taxon>
        <taxon>Flavobacteriaceae</taxon>
        <taxon>Zhouia</taxon>
    </lineage>
</organism>
<evidence type="ECO:0000313" key="3">
    <source>
        <dbReference type="Proteomes" id="UP000829476"/>
    </source>
</evidence>
<reference evidence="2 3" key="1">
    <citation type="journal article" date="2018" name="Int. J. Syst. Evol. Microbiol.">
        <title>Zhouia spongiae sp. nov., isolated from a marine sponge.</title>
        <authorList>
            <person name="Zhuang L."/>
            <person name="Lin B."/>
            <person name="Qin F."/>
            <person name="Luo L."/>
        </authorList>
    </citation>
    <scope>NUCLEOTIDE SEQUENCE [LARGE SCALE GENOMIC DNA]</scope>
    <source>
        <strain evidence="2 3">HN-Y44</strain>
    </source>
</reference>
<evidence type="ECO:0000313" key="2">
    <source>
        <dbReference type="EMBL" id="UNY98604.1"/>
    </source>
</evidence>
<name>A0ABY3YLX2_9FLAO</name>
<keyword evidence="3" id="KW-1185">Reference proteome</keyword>
<dbReference type="EMBL" id="CP094326">
    <property type="protein sequence ID" value="UNY98604.1"/>
    <property type="molecule type" value="Genomic_DNA"/>
</dbReference>
<protein>
    <recommendedName>
        <fullName evidence="4">Lipoprotein</fullName>
    </recommendedName>
</protein>
<sequence>MKNNTTTLLLLVLLLGLCLISCKGKPEKPVKKEINTTVKAVQKDEETMNSQEQEENTLPDSFKSRLRPDETLYPGKVYTDTVTYVDFNNYDYDQVLFTIKKNNDTIVLISEDEWEGKYFKEQEIIINWKIDSIRPAGDPEYLDFKEFLISSTKTAELDDKNVKVLWQETLYDEELKVDINTIVLDKDFQKSIIEPERAALGYVATFVGNECEWEGGRPDENRSNLKCKLLSYLDLGCQCSDKHLGFLNQWFSKDSIALSMLKRCPTIPNTATIQSTFDEILMETNTQEQTITVSYKVKTLNIRDNTVSAYTKTDQFSYDLKSIVLVDSKKTAHK</sequence>
<evidence type="ECO:0000256" key="1">
    <source>
        <dbReference type="SAM" id="MobiDB-lite"/>
    </source>
</evidence>
<dbReference type="RefSeq" id="WP_242937010.1">
    <property type="nucleotide sequence ID" value="NZ_CP094326.1"/>
</dbReference>
<accession>A0ABY3YLX2</accession>
<proteinExistence type="predicted"/>
<evidence type="ECO:0008006" key="4">
    <source>
        <dbReference type="Google" id="ProtNLM"/>
    </source>
</evidence>
<dbReference type="Proteomes" id="UP000829476">
    <property type="component" value="Chromosome"/>
</dbReference>